<evidence type="ECO:0000256" key="14">
    <source>
        <dbReference type="RuleBase" id="RU000461"/>
    </source>
</evidence>
<proteinExistence type="inferred from homology"/>
<evidence type="ECO:0000256" key="4">
    <source>
        <dbReference type="ARBA" id="ARBA00010617"/>
    </source>
</evidence>
<evidence type="ECO:0000313" key="16">
    <source>
        <dbReference type="Proteomes" id="UP000801492"/>
    </source>
</evidence>
<evidence type="ECO:0000256" key="13">
    <source>
        <dbReference type="PIRSR" id="PIRSR602401-1"/>
    </source>
</evidence>
<evidence type="ECO:0000256" key="11">
    <source>
        <dbReference type="ARBA" id="ARBA00023033"/>
    </source>
</evidence>
<evidence type="ECO:0000256" key="12">
    <source>
        <dbReference type="ARBA" id="ARBA00023136"/>
    </source>
</evidence>
<dbReference type="PROSITE" id="PS00086">
    <property type="entry name" value="CYTOCHROME_P450"/>
    <property type="match status" value="1"/>
</dbReference>
<keyword evidence="6 13" id="KW-0479">Metal-binding</keyword>
<keyword evidence="12" id="KW-0472">Membrane</keyword>
<keyword evidence="7" id="KW-0256">Endoplasmic reticulum</keyword>
<dbReference type="PANTHER" id="PTHR24292">
    <property type="entry name" value="CYTOCHROME P450"/>
    <property type="match status" value="1"/>
</dbReference>
<dbReference type="EMBL" id="VTPC01090579">
    <property type="protein sequence ID" value="KAF2882935.1"/>
    <property type="molecule type" value="Genomic_DNA"/>
</dbReference>
<accession>A0A8K0C8H8</accession>
<dbReference type="PRINTS" id="PR00463">
    <property type="entry name" value="EP450I"/>
</dbReference>
<comment type="subcellular location">
    <subcellularLocation>
        <location evidence="3">Endoplasmic reticulum membrane</location>
        <topology evidence="3">Peripheral membrane protein</topology>
    </subcellularLocation>
    <subcellularLocation>
        <location evidence="2">Microsome membrane</location>
        <topology evidence="2">Peripheral membrane protein</topology>
    </subcellularLocation>
</comment>
<comment type="cofactor">
    <cofactor evidence="1 13">
        <name>heme</name>
        <dbReference type="ChEBI" id="CHEBI:30413"/>
    </cofactor>
</comment>
<evidence type="ECO:0000313" key="15">
    <source>
        <dbReference type="EMBL" id="KAF2882935.1"/>
    </source>
</evidence>
<name>A0A8K0C8H8_IGNLU</name>
<evidence type="ECO:0000256" key="8">
    <source>
        <dbReference type="ARBA" id="ARBA00022848"/>
    </source>
</evidence>
<feature type="binding site" description="axial binding residue" evidence="13">
    <location>
        <position position="394"/>
    </location>
    <ligand>
        <name>heme</name>
        <dbReference type="ChEBI" id="CHEBI:30413"/>
    </ligand>
    <ligandPart>
        <name>Fe</name>
        <dbReference type="ChEBI" id="CHEBI:18248"/>
    </ligandPart>
</feature>
<evidence type="ECO:0000256" key="9">
    <source>
        <dbReference type="ARBA" id="ARBA00023002"/>
    </source>
</evidence>
<dbReference type="InterPro" id="IPR001128">
    <property type="entry name" value="Cyt_P450"/>
</dbReference>
<dbReference type="GO" id="GO:0005506">
    <property type="term" value="F:iron ion binding"/>
    <property type="evidence" value="ECO:0007669"/>
    <property type="project" value="InterPro"/>
</dbReference>
<keyword evidence="9 14" id="KW-0560">Oxidoreductase</keyword>
<organism evidence="15 16">
    <name type="scientific">Ignelater luminosus</name>
    <name type="common">Cucubano</name>
    <name type="synonym">Pyrophorus luminosus</name>
    <dbReference type="NCBI Taxonomy" id="2038154"/>
    <lineage>
        <taxon>Eukaryota</taxon>
        <taxon>Metazoa</taxon>
        <taxon>Ecdysozoa</taxon>
        <taxon>Arthropoda</taxon>
        <taxon>Hexapoda</taxon>
        <taxon>Insecta</taxon>
        <taxon>Pterygota</taxon>
        <taxon>Neoptera</taxon>
        <taxon>Endopterygota</taxon>
        <taxon>Coleoptera</taxon>
        <taxon>Polyphaga</taxon>
        <taxon>Elateriformia</taxon>
        <taxon>Elateroidea</taxon>
        <taxon>Elateridae</taxon>
        <taxon>Agrypninae</taxon>
        <taxon>Pyrophorini</taxon>
        <taxon>Ignelater</taxon>
    </lineage>
</organism>
<dbReference type="InterPro" id="IPR002401">
    <property type="entry name" value="Cyt_P450_E_grp-I"/>
</dbReference>
<sequence>MKSKGLSYCGYYLFTKRVLIVLDLELAKSILTKDFSHFTDHVIYCNEENDPLTGHLFSLKGQRWKNLRMKLTPSFASGKIKMMFQSLVDCSHELVRYMDGLSKSKEAMEVKEVVGRFTTDVIGTCAFGIECNSLKNPDSEFRKYGKKALAVNFMLKSLIAISVPQIFDVLKIPLTNPTVTKFFMGVVKETVEYREKNNIIRNDFMHSLIQLKNNVKLKDEESPGQLKSEENGNEIGNTLTLEEITAQAFVFFLAGFETSATTLTFCFYELVTNPEIQEKLRLEIRDVLEKHDGKLTLNAIMEMTYMDWCVNETLRKYPPVPVLSRNCTQSYKIPNSDVVIDKDVEVFVPVLGIQHDPDYYPEPERFDPERFSPENKTKRHAYSWLPFGEGPRGCIGMRFGLMQIKVALAVLVGNYKFFLNSKTRYPIVLDRQSLILSPLGGVWLNVEKVSD</sequence>
<dbReference type="GO" id="GO:0016705">
    <property type="term" value="F:oxidoreductase activity, acting on paired donors, with incorporation or reduction of molecular oxygen"/>
    <property type="evidence" value="ECO:0007669"/>
    <property type="project" value="InterPro"/>
</dbReference>
<dbReference type="OrthoDB" id="2789670at2759"/>
<dbReference type="GO" id="GO:0005789">
    <property type="term" value="C:endoplasmic reticulum membrane"/>
    <property type="evidence" value="ECO:0007669"/>
    <property type="project" value="UniProtKB-SubCell"/>
</dbReference>
<dbReference type="AlphaFoldDB" id="A0A8K0C8H8"/>
<evidence type="ECO:0000256" key="1">
    <source>
        <dbReference type="ARBA" id="ARBA00001971"/>
    </source>
</evidence>
<evidence type="ECO:0000256" key="5">
    <source>
        <dbReference type="ARBA" id="ARBA00022617"/>
    </source>
</evidence>
<dbReference type="SUPFAM" id="SSF48264">
    <property type="entry name" value="Cytochrome P450"/>
    <property type="match status" value="1"/>
</dbReference>
<evidence type="ECO:0000256" key="7">
    <source>
        <dbReference type="ARBA" id="ARBA00022824"/>
    </source>
</evidence>
<dbReference type="Gene3D" id="1.10.630.10">
    <property type="entry name" value="Cytochrome P450"/>
    <property type="match status" value="1"/>
</dbReference>
<dbReference type="FunFam" id="1.10.630.10:FF:000042">
    <property type="entry name" value="Cytochrome P450"/>
    <property type="match status" value="1"/>
</dbReference>
<dbReference type="InterPro" id="IPR050476">
    <property type="entry name" value="Insect_CytP450_Detox"/>
</dbReference>
<evidence type="ECO:0000256" key="10">
    <source>
        <dbReference type="ARBA" id="ARBA00023004"/>
    </source>
</evidence>
<gene>
    <name evidence="15" type="ORF">ILUMI_23240</name>
</gene>
<comment type="caution">
    <text evidence="15">The sequence shown here is derived from an EMBL/GenBank/DDBJ whole genome shotgun (WGS) entry which is preliminary data.</text>
</comment>
<dbReference type="CDD" id="cd11056">
    <property type="entry name" value="CYP6-like"/>
    <property type="match status" value="1"/>
</dbReference>
<dbReference type="InterPro" id="IPR017972">
    <property type="entry name" value="Cyt_P450_CS"/>
</dbReference>
<keyword evidence="5 13" id="KW-0349">Heme</keyword>
<dbReference type="Pfam" id="PF00067">
    <property type="entry name" value="p450"/>
    <property type="match status" value="1"/>
</dbReference>
<evidence type="ECO:0008006" key="17">
    <source>
        <dbReference type="Google" id="ProtNLM"/>
    </source>
</evidence>
<protein>
    <recommendedName>
        <fullName evidence="17">Cytochrome P450</fullName>
    </recommendedName>
</protein>
<evidence type="ECO:0000256" key="3">
    <source>
        <dbReference type="ARBA" id="ARBA00004406"/>
    </source>
</evidence>
<reference evidence="15" key="1">
    <citation type="submission" date="2019-08" db="EMBL/GenBank/DDBJ databases">
        <title>The genome of the North American firefly Photinus pyralis.</title>
        <authorList>
            <consortium name="Photinus pyralis genome working group"/>
            <person name="Fallon T.R."/>
            <person name="Sander Lower S.E."/>
            <person name="Weng J.-K."/>
        </authorList>
    </citation>
    <scope>NUCLEOTIDE SEQUENCE</scope>
    <source>
        <strain evidence="15">TRF0915ILg1</strain>
        <tissue evidence="15">Whole body</tissue>
    </source>
</reference>
<evidence type="ECO:0000256" key="2">
    <source>
        <dbReference type="ARBA" id="ARBA00004174"/>
    </source>
</evidence>
<dbReference type="GO" id="GO:0004497">
    <property type="term" value="F:monooxygenase activity"/>
    <property type="evidence" value="ECO:0007669"/>
    <property type="project" value="UniProtKB-KW"/>
</dbReference>
<dbReference type="PANTHER" id="PTHR24292:SF100">
    <property type="entry name" value="CYTOCHROME P450 6A16, ISOFORM B-RELATED"/>
    <property type="match status" value="1"/>
</dbReference>
<dbReference type="Proteomes" id="UP000801492">
    <property type="component" value="Unassembled WGS sequence"/>
</dbReference>
<keyword evidence="10 13" id="KW-0408">Iron</keyword>
<keyword evidence="8" id="KW-0492">Microsome</keyword>
<keyword evidence="11 14" id="KW-0503">Monooxygenase</keyword>
<evidence type="ECO:0000256" key="6">
    <source>
        <dbReference type="ARBA" id="ARBA00022723"/>
    </source>
</evidence>
<keyword evidence="16" id="KW-1185">Reference proteome</keyword>
<dbReference type="PRINTS" id="PR00385">
    <property type="entry name" value="P450"/>
</dbReference>
<dbReference type="InterPro" id="IPR036396">
    <property type="entry name" value="Cyt_P450_sf"/>
</dbReference>
<dbReference type="GO" id="GO:0020037">
    <property type="term" value="F:heme binding"/>
    <property type="evidence" value="ECO:0007669"/>
    <property type="project" value="InterPro"/>
</dbReference>
<comment type="similarity">
    <text evidence="4 14">Belongs to the cytochrome P450 family.</text>
</comment>